<keyword evidence="2" id="KW-1185">Reference proteome</keyword>
<protein>
    <submittedName>
        <fullName evidence="1">Uncharacterized protein</fullName>
    </submittedName>
</protein>
<evidence type="ECO:0000313" key="1">
    <source>
        <dbReference type="EnsemblPlants" id="AET4Gv20299900.2"/>
    </source>
</evidence>
<reference evidence="1" key="5">
    <citation type="journal article" date="2021" name="G3 (Bethesda)">
        <title>Aegilops tauschii genome assembly Aet v5.0 features greater sequence contiguity and improved annotation.</title>
        <authorList>
            <person name="Wang L."/>
            <person name="Zhu T."/>
            <person name="Rodriguez J.C."/>
            <person name="Deal K.R."/>
            <person name="Dubcovsky J."/>
            <person name="McGuire P.E."/>
            <person name="Lux T."/>
            <person name="Spannagl M."/>
            <person name="Mayer K.F.X."/>
            <person name="Baldrich P."/>
            <person name="Meyers B.C."/>
            <person name="Huo N."/>
            <person name="Gu Y.Q."/>
            <person name="Zhou H."/>
            <person name="Devos K.M."/>
            <person name="Bennetzen J.L."/>
            <person name="Unver T."/>
            <person name="Budak H."/>
            <person name="Gulick P.J."/>
            <person name="Galiba G."/>
            <person name="Kalapos B."/>
            <person name="Nelson D.R."/>
            <person name="Li P."/>
            <person name="You F.M."/>
            <person name="Luo M.C."/>
            <person name="Dvorak J."/>
        </authorList>
    </citation>
    <scope>NUCLEOTIDE SEQUENCE [LARGE SCALE GENOMIC DNA]</scope>
    <source>
        <strain evidence="1">cv. AL8/78</strain>
    </source>
</reference>
<reference evidence="1" key="3">
    <citation type="journal article" date="2017" name="Nature">
        <title>Genome sequence of the progenitor of the wheat D genome Aegilops tauschii.</title>
        <authorList>
            <person name="Luo M.C."/>
            <person name="Gu Y.Q."/>
            <person name="Puiu D."/>
            <person name="Wang H."/>
            <person name="Twardziok S.O."/>
            <person name="Deal K.R."/>
            <person name="Huo N."/>
            <person name="Zhu T."/>
            <person name="Wang L."/>
            <person name="Wang Y."/>
            <person name="McGuire P.E."/>
            <person name="Liu S."/>
            <person name="Long H."/>
            <person name="Ramasamy R.K."/>
            <person name="Rodriguez J.C."/>
            <person name="Van S.L."/>
            <person name="Yuan L."/>
            <person name="Wang Z."/>
            <person name="Xia Z."/>
            <person name="Xiao L."/>
            <person name="Anderson O.D."/>
            <person name="Ouyang S."/>
            <person name="Liang Y."/>
            <person name="Zimin A.V."/>
            <person name="Pertea G."/>
            <person name="Qi P."/>
            <person name="Bennetzen J.L."/>
            <person name="Dai X."/>
            <person name="Dawson M.W."/>
            <person name="Muller H.G."/>
            <person name="Kugler K."/>
            <person name="Rivarola-Duarte L."/>
            <person name="Spannagl M."/>
            <person name="Mayer K.F.X."/>
            <person name="Lu F.H."/>
            <person name="Bevan M.W."/>
            <person name="Leroy P."/>
            <person name="Li P."/>
            <person name="You F.M."/>
            <person name="Sun Q."/>
            <person name="Liu Z."/>
            <person name="Lyons E."/>
            <person name="Wicker T."/>
            <person name="Salzberg S.L."/>
            <person name="Devos K.M."/>
            <person name="Dvorak J."/>
        </authorList>
    </citation>
    <scope>NUCLEOTIDE SEQUENCE [LARGE SCALE GENOMIC DNA]</scope>
    <source>
        <strain evidence="1">cv. AL8/78</strain>
    </source>
</reference>
<reference evidence="2" key="2">
    <citation type="journal article" date="2017" name="Nat. Plants">
        <title>The Aegilops tauschii genome reveals multiple impacts of transposons.</title>
        <authorList>
            <person name="Zhao G."/>
            <person name="Zou C."/>
            <person name="Li K."/>
            <person name="Wang K."/>
            <person name="Li T."/>
            <person name="Gao L."/>
            <person name="Zhang X."/>
            <person name="Wang H."/>
            <person name="Yang Z."/>
            <person name="Liu X."/>
            <person name="Jiang W."/>
            <person name="Mao L."/>
            <person name="Kong X."/>
            <person name="Jiao Y."/>
            <person name="Jia J."/>
        </authorList>
    </citation>
    <scope>NUCLEOTIDE SEQUENCE [LARGE SCALE GENOMIC DNA]</scope>
    <source>
        <strain evidence="2">cv. AL8/78</strain>
    </source>
</reference>
<accession>A0A453HTK6</accession>
<evidence type="ECO:0000313" key="2">
    <source>
        <dbReference type="Proteomes" id="UP000015105"/>
    </source>
</evidence>
<dbReference type="AlphaFoldDB" id="A0A453HTK6"/>
<organism evidence="1 2">
    <name type="scientific">Aegilops tauschii subsp. strangulata</name>
    <name type="common">Goatgrass</name>
    <dbReference type="NCBI Taxonomy" id="200361"/>
    <lineage>
        <taxon>Eukaryota</taxon>
        <taxon>Viridiplantae</taxon>
        <taxon>Streptophyta</taxon>
        <taxon>Embryophyta</taxon>
        <taxon>Tracheophyta</taxon>
        <taxon>Spermatophyta</taxon>
        <taxon>Magnoliopsida</taxon>
        <taxon>Liliopsida</taxon>
        <taxon>Poales</taxon>
        <taxon>Poaceae</taxon>
        <taxon>BOP clade</taxon>
        <taxon>Pooideae</taxon>
        <taxon>Triticodae</taxon>
        <taxon>Triticeae</taxon>
        <taxon>Triticinae</taxon>
        <taxon>Aegilops</taxon>
    </lineage>
</organism>
<dbReference type="EnsemblPlants" id="AET4Gv20299900.2">
    <property type="protein sequence ID" value="AET4Gv20299900.2"/>
    <property type="gene ID" value="AET4Gv20299900"/>
</dbReference>
<reference evidence="2" key="1">
    <citation type="journal article" date="2014" name="Science">
        <title>Ancient hybridizations among the ancestral genomes of bread wheat.</title>
        <authorList>
            <consortium name="International Wheat Genome Sequencing Consortium,"/>
            <person name="Marcussen T."/>
            <person name="Sandve S.R."/>
            <person name="Heier L."/>
            <person name="Spannagl M."/>
            <person name="Pfeifer M."/>
            <person name="Jakobsen K.S."/>
            <person name="Wulff B.B."/>
            <person name="Steuernagel B."/>
            <person name="Mayer K.F."/>
            <person name="Olsen O.A."/>
        </authorList>
    </citation>
    <scope>NUCLEOTIDE SEQUENCE [LARGE SCALE GENOMIC DNA]</scope>
    <source>
        <strain evidence="2">cv. AL8/78</strain>
    </source>
</reference>
<reference evidence="1" key="4">
    <citation type="submission" date="2019-03" db="UniProtKB">
        <authorList>
            <consortium name="EnsemblPlants"/>
        </authorList>
    </citation>
    <scope>IDENTIFICATION</scope>
</reference>
<sequence length="151" mass="17153">GVEPGGGEERRRKTKIPGDKNFKLRVVWYFFLFSPGRRSSSTTTGLDDDALPAFSASTAIIYRGRHHLLLGIFLHLLLGRCRRRQYRLHRRHLLLGLLPALPPGRRRRRLCFLLFSRSVGAPLPGGHAPGHPRRHCGGCRRRNRGLALGRH</sequence>
<dbReference type="Gramene" id="AET4Gv20299900.2">
    <property type="protein sequence ID" value="AET4Gv20299900.2"/>
    <property type="gene ID" value="AET4Gv20299900"/>
</dbReference>
<name>A0A453HTK6_AEGTS</name>
<proteinExistence type="predicted"/>
<dbReference type="Proteomes" id="UP000015105">
    <property type="component" value="Chromosome 4D"/>
</dbReference>